<dbReference type="AlphaFoldDB" id="A0AAD3HID4"/>
<evidence type="ECO:0000313" key="3">
    <source>
        <dbReference type="EMBL" id="GFR41676.1"/>
    </source>
</evidence>
<feature type="non-terminal residue" evidence="3">
    <location>
        <position position="1"/>
    </location>
</feature>
<comment type="caution">
    <text evidence="3">The sequence shown here is derived from an EMBL/GenBank/DDBJ whole genome shotgun (WGS) entry which is preliminary data.</text>
</comment>
<accession>A0AAD3HID4</accession>
<dbReference type="EMBL" id="BMAR01000002">
    <property type="protein sequence ID" value="GFR41676.1"/>
    <property type="molecule type" value="Genomic_DNA"/>
</dbReference>
<protein>
    <recommendedName>
        <fullName evidence="2">Dynamin stalk domain-containing protein</fullName>
    </recommendedName>
</protein>
<reference evidence="3 4" key="1">
    <citation type="journal article" date="2021" name="Sci. Rep.">
        <title>Genome sequencing of the multicellular alga Astrephomene provides insights into convergent evolution of germ-soma differentiation.</title>
        <authorList>
            <person name="Yamashita S."/>
            <person name="Yamamoto K."/>
            <person name="Matsuzaki R."/>
            <person name="Suzuki S."/>
            <person name="Yamaguchi H."/>
            <person name="Hirooka S."/>
            <person name="Minakuchi Y."/>
            <person name="Miyagishima S."/>
            <person name="Kawachi M."/>
            <person name="Toyoda A."/>
            <person name="Nozaki H."/>
        </authorList>
    </citation>
    <scope>NUCLEOTIDE SEQUENCE [LARGE SCALE GENOMIC DNA]</scope>
    <source>
        <strain evidence="3 4">NIES-4017</strain>
    </source>
</reference>
<feature type="region of interest" description="Disordered" evidence="1">
    <location>
        <begin position="66"/>
        <end position="92"/>
    </location>
</feature>
<dbReference type="InterPro" id="IPR000375">
    <property type="entry name" value="Dynamin_stalk"/>
</dbReference>
<evidence type="ECO:0000256" key="1">
    <source>
        <dbReference type="SAM" id="MobiDB-lite"/>
    </source>
</evidence>
<gene>
    <name evidence="3" type="ORF">Agub_g2421</name>
</gene>
<dbReference type="Proteomes" id="UP001054857">
    <property type="component" value="Unassembled WGS sequence"/>
</dbReference>
<evidence type="ECO:0000259" key="2">
    <source>
        <dbReference type="Pfam" id="PF01031"/>
    </source>
</evidence>
<dbReference type="Gene3D" id="1.20.120.1240">
    <property type="entry name" value="Dynamin, middle domain"/>
    <property type="match status" value="1"/>
</dbReference>
<proteinExistence type="predicted"/>
<feature type="domain" description="Dynamin stalk" evidence="2">
    <location>
        <begin position="130"/>
        <end position="234"/>
    </location>
</feature>
<sequence>LWTASTQLEQQIYATGQINDKRFFKRIMLLFKTYSERAIRSTPAFLVSRTLISALSNVDKGVHVDTAAPAPASPSPPSSSGGAAPVASSAAEAAAADKEKQRLLEEGELNVTDFITSGEVVAGEQEAAEALQENEKLKRTLQQALFPVRHMTLEQVRVMRERHSGRELPGFSPYSAVEELIKEFKGQWSAHARECLEEVAEATQAQAGGLVMRIFERFPKAQRAVGMALTDFIEDLTT</sequence>
<dbReference type="Pfam" id="PF01031">
    <property type="entry name" value="Dynamin_M"/>
    <property type="match status" value="1"/>
</dbReference>
<feature type="compositionally biased region" description="Low complexity" evidence="1">
    <location>
        <begin position="78"/>
        <end position="92"/>
    </location>
</feature>
<feature type="non-terminal residue" evidence="3">
    <location>
        <position position="238"/>
    </location>
</feature>
<name>A0AAD3HID4_9CHLO</name>
<keyword evidence="4" id="KW-1185">Reference proteome</keyword>
<organism evidence="3 4">
    <name type="scientific">Astrephomene gubernaculifera</name>
    <dbReference type="NCBI Taxonomy" id="47775"/>
    <lineage>
        <taxon>Eukaryota</taxon>
        <taxon>Viridiplantae</taxon>
        <taxon>Chlorophyta</taxon>
        <taxon>core chlorophytes</taxon>
        <taxon>Chlorophyceae</taxon>
        <taxon>CS clade</taxon>
        <taxon>Chlamydomonadales</taxon>
        <taxon>Astrephomenaceae</taxon>
        <taxon>Astrephomene</taxon>
    </lineage>
</organism>
<evidence type="ECO:0000313" key="4">
    <source>
        <dbReference type="Proteomes" id="UP001054857"/>
    </source>
</evidence>